<keyword evidence="1" id="KW-1133">Transmembrane helix</keyword>
<reference evidence="2" key="1">
    <citation type="submission" date="1996-08" db="EMBL/GenBank/DDBJ databases">
        <authorList>
            <person name="Liu L.X."/>
        </authorList>
    </citation>
    <scope>NUCLEOTIDE SEQUENCE</scope>
</reference>
<dbReference type="AlphaFoldDB" id="Q94817"/>
<sequence>MLLCVNQILMEIDVKSCFIIRGSITTVCLYTSVYLFLHLFFQFTEIYCKVMQRIASN</sequence>
<keyword evidence="1" id="KW-0472">Membrane</keyword>
<accession>Q94817</accession>
<keyword evidence="1" id="KW-0812">Transmembrane</keyword>
<evidence type="ECO:0000313" key="2">
    <source>
        <dbReference type="EMBL" id="AAB07467.1"/>
    </source>
</evidence>
<dbReference type="EMBL" id="U66219">
    <property type="protein sequence ID" value="AAB07467.1"/>
    <property type="molecule type" value="mRNA"/>
</dbReference>
<organism evidence="2">
    <name type="scientific">Trichinella spiralis</name>
    <name type="common">Trichina worm</name>
    <dbReference type="NCBI Taxonomy" id="6334"/>
    <lineage>
        <taxon>Eukaryota</taxon>
        <taxon>Metazoa</taxon>
        <taxon>Ecdysozoa</taxon>
        <taxon>Nematoda</taxon>
        <taxon>Enoplea</taxon>
        <taxon>Dorylaimia</taxon>
        <taxon>Trichinellida</taxon>
        <taxon>Trichinellidae</taxon>
        <taxon>Trichinella</taxon>
    </lineage>
</organism>
<proteinExistence type="evidence at transcript level"/>
<feature type="transmembrane region" description="Helical" evidence="1">
    <location>
        <begin position="18"/>
        <end position="41"/>
    </location>
</feature>
<protein>
    <submittedName>
        <fullName evidence="2">Uncharacterized protein</fullName>
    </submittedName>
</protein>
<name>Q94817_TRISP</name>
<evidence type="ECO:0000256" key="1">
    <source>
        <dbReference type="SAM" id="Phobius"/>
    </source>
</evidence>